<dbReference type="PANTHER" id="PTHR43752:SF2">
    <property type="entry name" value="BNR_ASP-BOX REPEAT FAMILY PROTEIN"/>
    <property type="match status" value="1"/>
</dbReference>
<feature type="signal peptide" evidence="1">
    <location>
        <begin position="1"/>
        <end position="22"/>
    </location>
</feature>
<dbReference type="Gene3D" id="2.120.10.10">
    <property type="match status" value="2"/>
</dbReference>
<keyword evidence="4" id="KW-1185">Reference proteome</keyword>
<dbReference type="EMBL" id="CP036281">
    <property type="protein sequence ID" value="QDU80807.1"/>
    <property type="molecule type" value="Genomic_DNA"/>
</dbReference>
<dbReference type="InterPro" id="IPR011040">
    <property type="entry name" value="Sialidase"/>
</dbReference>
<reference evidence="3 4" key="1">
    <citation type="submission" date="2019-02" db="EMBL/GenBank/DDBJ databases">
        <title>Deep-cultivation of Planctomycetes and their phenomic and genomic characterization uncovers novel biology.</title>
        <authorList>
            <person name="Wiegand S."/>
            <person name="Jogler M."/>
            <person name="Boedeker C."/>
            <person name="Pinto D."/>
            <person name="Vollmers J."/>
            <person name="Rivas-Marin E."/>
            <person name="Kohn T."/>
            <person name="Peeters S.H."/>
            <person name="Heuer A."/>
            <person name="Rast P."/>
            <person name="Oberbeckmann S."/>
            <person name="Bunk B."/>
            <person name="Jeske O."/>
            <person name="Meyerdierks A."/>
            <person name="Storesund J.E."/>
            <person name="Kallscheuer N."/>
            <person name="Luecker S."/>
            <person name="Lage O.M."/>
            <person name="Pohl T."/>
            <person name="Merkel B.J."/>
            <person name="Hornburger P."/>
            <person name="Mueller R.-W."/>
            <person name="Bruemmer F."/>
            <person name="Labrenz M."/>
            <person name="Spormann A.M."/>
            <person name="Op den Camp H."/>
            <person name="Overmann J."/>
            <person name="Amann R."/>
            <person name="Jetten M.S.M."/>
            <person name="Mascher T."/>
            <person name="Medema M.H."/>
            <person name="Devos D.P."/>
            <person name="Kaster A.-K."/>
            <person name="Ovreas L."/>
            <person name="Rohde M."/>
            <person name="Galperin M.Y."/>
            <person name="Jogler C."/>
        </authorList>
    </citation>
    <scope>NUCLEOTIDE SEQUENCE [LARGE SCALE GENOMIC DNA]</scope>
    <source>
        <strain evidence="3 4">Pla110</strain>
    </source>
</reference>
<feature type="chain" id="PRO_5021754897" description="Sialidase domain-containing protein" evidence="1">
    <location>
        <begin position="23"/>
        <end position="352"/>
    </location>
</feature>
<name>A0A518CNK6_9PLAN</name>
<dbReference type="Pfam" id="PF13088">
    <property type="entry name" value="BNR_2"/>
    <property type="match status" value="1"/>
</dbReference>
<proteinExistence type="predicted"/>
<evidence type="ECO:0000313" key="4">
    <source>
        <dbReference type="Proteomes" id="UP000317178"/>
    </source>
</evidence>
<dbReference type="CDD" id="cd15482">
    <property type="entry name" value="Sialidase_non-viral"/>
    <property type="match status" value="1"/>
</dbReference>
<accession>A0A518CNK6</accession>
<sequence precursor="true">MNHHHFQLIALLCLFACPLLSAGEIPIKQVVGPEIPGKYKHPASITELNNGELMLVYFGGDGEYQPGTAIYGVRLPKGEDAWTEPVRLANTPGRMDGNAVIWQTPGEEVWLLYVTRYGKEWSTARIKLKISTDGGMTFSDSMLVTEDVGYMVRNKPIAKEDGNYLIPIYHEYGTDIEVSDGRNTGLFLHYDVDSKTFTKSEEFGYRKGVEQPAVVQLTKDHFIALCRRGGDYNETDDGWMVFTESHDGGWTWSEGTESEFPNPNSAVDLTKLQSGNLLLIYNDHMFKRRKLTLALSTDGGKTFPVRKMLMNDDAGMAYPYMIQTKNGDIHAIFTYNRIKVMHAVFQESDLKE</sequence>
<evidence type="ECO:0000256" key="1">
    <source>
        <dbReference type="SAM" id="SignalP"/>
    </source>
</evidence>
<evidence type="ECO:0000259" key="2">
    <source>
        <dbReference type="Pfam" id="PF13088"/>
    </source>
</evidence>
<evidence type="ECO:0000313" key="3">
    <source>
        <dbReference type="EMBL" id="QDU80807.1"/>
    </source>
</evidence>
<dbReference type="RefSeq" id="WP_144996044.1">
    <property type="nucleotide sequence ID" value="NZ_CP036281.1"/>
</dbReference>
<organism evidence="3 4">
    <name type="scientific">Polystyrenella longa</name>
    <dbReference type="NCBI Taxonomy" id="2528007"/>
    <lineage>
        <taxon>Bacteria</taxon>
        <taxon>Pseudomonadati</taxon>
        <taxon>Planctomycetota</taxon>
        <taxon>Planctomycetia</taxon>
        <taxon>Planctomycetales</taxon>
        <taxon>Planctomycetaceae</taxon>
        <taxon>Polystyrenella</taxon>
    </lineage>
</organism>
<protein>
    <recommendedName>
        <fullName evidence="2">Sialidase domain-containing protein</fullName>
    </recommendedName>
</protein>
<dbReference type="OrthoDB" id="41724at2"/>
<feature type="domain" description="Sialidase" evidence="2">
    <location>
        <begin position="51"/>
        <end position="330"/>
    </location>
</feature>
<dbReference type="KEGG" id="plon:Pla110_25420"/>
<dbReference type="AlphaFoldDB" id="A0A518CNK6"/>
<keyword evidence="1" id="KW-0732">Signal</keyword>
<dbReference type="PANTHER" id="PTHR43752">
    <property type="entry name" value="BNR/ASP-BOX REPEAT FAMILY PROTEIN"/>
    <property type="match status" value="1"/>
</dbReference>
<dbReference type="SUPFAM" id="SSF50939">
    <property type="entry name" value="Sialidases"/>
    <property type="match status" value="1"/>
</dbReference>
<dbReference type="InterPro" id="IPR036278">
    <property type="entry name" value="Sialidase_sf"/>
</dbReference>
<dbReference type="Proteomes" id="UP000317178">
    <property type="component" value="Chromosome"/>
</dbReference>
<gene>
    <name evidence="3" type="ORF">Pla110_25420</name>
</gene>